<name>A0ABR2PQX6_9ROSI</name>
<sequence>MCNCAVFKLLHSKTWSAQWAEARASAGTGCGEAWAGYVQWYNLQIVAFQDMECAMGRGKSWGRHGCGEAWAGIY</sequence>
<proteinExistence type="predicted"/>
<protein>
    <submittedName>
        <fullName evidence="1">Uncharacterized protein</fullName>
    </submittedName>
</protein>
<evidence type="ECO:0000313" key="1">
    <source>
        <dbReference type="EMBL" id="KAK8990848.1"/>
    </source>
</evidence>
<accession>A0ABR2PQX6</accession>
<organism evidence="1 2">
    <name type="scientific">Hibiscus sabdariffa</name>
    <name type="common">roselle</name>
    <dbReference type="NCBI Taxonomy" id="183260"/>
    <lineage>
        <taxon>Eukaryota</taxon>
        <taxon>Viridiplantae</taxon>
        <taxon>Streptophyta</taxon>
        <taxon>Embryophyta</taxon>
        <taxon>Tracheophyta</taxon>
        <taxon>Spermatophyta</taxon>
        <taxon>Magnoliopsida</taxon>
        <taxon>eudicotyledons</taxon>
        <taxon>Gunneridae</taxon>
        <taxon>Pentapetalae</taxon>
        <taxon>rosids</taxon>
        <taxon>malvids</taxon>
        <taxon>Malvales</taxon>
        <taxon>Malvaceae</taxon>
        <taxon>Malvoideae</taxon>
        <taxon>Hibiscus</taxon>
    </lineage>
</organism>
<comment type="caution">
    <text evidence="1">The sequence shown here is derived from an EMBL/GenBank/DDBJ whole genome shotgun (WGS) entry which is preliminary data.</text>
</comment>
<keyword evidence="2" id="KW-1185">Reference proteome</keyword>
<gene>
    <name evidence="1" type="ORF">V6N11_028806</name>
</gene>
<reference evidence="1 2" key="1">
    <citation type="journal article" date="2024" name="G3 (Bethesda)">
        <title>Genome assembly of Hibiscus sabdariffa L. provides insights into metabolisms of medicinal natural products.</title>
        <authorList>
            <person name="Kim T."/>
        </authorList>
    </citation>
    <scope>NUCLEOTIDE SEQUENCE [LARGE SCALE GENOMIC DNA]</scope>
    <source>
        <strain evidence="1">TK-2024</strain>
        <tissue evidence="1">Old leaves</tissue>
    </source>
</reference>
<evidence type="ECO:0000313" key="2">
    <source>
        <dbReference type="Proteomes" id="UP001396334"/>
    </source>
</evidence>
<dbReference type="EMBL" id="JBBPBN010000053">
    <property type="protein sequence ID" value="KAK8990848.1"/>
    <property type="molecule type" value="Genomic_DNA"/>
</dbReference>
<dbReference type="Proteomes" id="UP001396334">
    <property type="component" value="Unassembled WGS sequence"/>
</dbReference>